<keyword evidence="4 5" id="KW-0131">Cell cycle</keyword>
<keyword evidence="1 5" id="KW-0963">Cytoplasm</keyword>
<keyword evidence="7" id="KW-1185">Reference proteome</keyword>
<dbReference type="GO" id="GO:0051304">
    <property type="term" value="P:chromosome separation"/>
    <property type="evidence" value="ECO:0007669"/>
    <property type="project" value="InterPro"/>
</dbReference>
<proteinExistence type="inferred from homology"/>
<dbReference type="GO" id="GO:0051301">
    <property type="term" value="P:cell division"/>
    <property type="evidence" value="ECO:0007669"/>
    <property type="project" value="UniProtKB-KW"/>
</dbReference>
<sequence length="196" mass="22258">MELNEMKGVLEGLLFVSGDEGLSNKQIKNILDIDEDAITLLLNELKYDYEHGQRGLSILEVRGIHYLTTKPDHAVYYEKMQQSNVSSRLSQASLETLAIVAYKQPITKVEMEEIRGVKCDGPVQTLMSRYLIEEAGRKDTSGRPILYQTTREFLTFFGLTSLDDLPPLTEEDLDQTLMESDLFFTELADENEKAAQ</sequence>
<evidence type="ECO:0000256" key="4">
    <source>
        <dbReference type="ARBA" id="ARBA00023306"/>
    </source>
</evidence>
<dbReference type="GO" id="GO:0005737">
    <property type="term" value="C:cytoplasm"/>
    <property type="evidence" value="ECO:0007669"/>
    <property type="project" value="UniProtKB-SubCell"/>
</dbReference>
<evidence type="ECO:0000256" key="5">
    <source>
        <dbReference type="HAMAP-Rule" id="MF_01804"/>
    </source>
</evidence>
<dbReference type="InterPro" id="IPR036388">
    <property type="entry name" value="WH-like_DNA-bd_sf"/>
</dbReference>
<dbReference type="PANTHER" id="PTHR34298">
    <property type="entry name" value="SEGREGATION AND CONDENSATION PROTEIN B"/>
    <property type="match status" value="1"/>
</dbReference>
<reference evidence="6 7" key="1">
    <citation type="submission" date="2021-04" db="EMBL/GenBank/DDBJ databases">
        <title>Allobacillus sp. nov. SKP8-2 isolated from shrimp paste.</title>
        <authorList>
            <person name="Tanasupawat S."/>
            <person name="Yiamsombat S."/>
            <person name="Kanchanasin P."/>
            <person name="Kuncharoen N."/>
        </authorList>
    </citation>
    <scope>NUCLEOTIDE SEQUENCE [LARGE SCALE GENOMIC DNA]</scope>
    <source>
        <strain evidence="6 7">SKP8-2</strain>
    </source>
</reference>
<dbReference type="Pfam" id="PF04079">
    <property type="entry name" value="SMC_ScpB"/>
    <property type="match status" value="1"/>
</dbReference>
<evidence type="ECO:0000256" key="3">
    <source>
        <dbReference type="ARBA" id="ARBA00022829"/>
    </source>
</evidence>
<evidence type="ECO:0000313" key="6">
    <source>
        <dbReference type="EMBL" id="MBR7553295.1"/>
    </source>
</evidence>
<accession>A0A941CV65</accession>
<keyword evidence="3 5" id="KW-0159">Chromosome partition</keyword>
<dbReference type="RefSeq" id="WP_212368303.1">
    <property type="nucleotide sequence ID" value="NZ_JAGSIE010000009.1"/>
</dbReference>
<comment type="similarity">
    <text evidence="5">Belongs to the ScpB family.</text>
</comment>
<name>A0A941CV65_9BACI</name>
<dbReference type="EMBL" id="JAGSIE010000009">
    <property type="protein sequence ID" value="MBR7553295.1"/>
    <property type="molecule type" value="Genomic_DNA"/>
</dbReference>
<protein>
    <recommendedName>
        <fullName evidence="5">Segregation and condensation protein B</fullName>
    </recommendedName>
</protein>
<dbReference type="Gene3D" id="1.10.10.10">
    <property type="entry name" value="Winged helix-like DNA-binding domain superfamily/Winged helix DNA-binding domain"/>
    <property type="match status" value="2"/>
</dbReference>
<dbReference type="HAMAP" id="MF_01804">
    <property type="entry name" value="ScpB"/>
    <property type="match status" value="1"/>
</dbReference>
<keyword evidence="2 5" id="KW-0132">Cell division</keyword>
<dbReference type="SUPFAM" id="SSF46785">
    <property type="entry name" value="Winged helix' DNA-binding domain"/>
    <property type="match status" value="2"/>
</dbReference>
<dbReference type="Proteomes" id="UP000675431">
    <property type="component" value="Unassembled WGS sequence"/>
</dbReference>
<comment type="function">
    <text evidence="5">Participates in chromosomal partition during cell division. May act via the formation of a condensin-like complex containing Smc and ScpA that pull DNA away from mid-cell into both cell halves.</text>
</comment>
<comment type="caution">
    <text evidence="6">The sequence shown here is derived from an EMBL/GenBank/DDBJ whole genome shotgun (WGS) entry which is preliminary data.</text>
</comment>
<comment type="subunit">
    <text evidence="5">Homodimer. Homodimerization may be required to stabilize the binding of ScpA to the Smc head domains. Component of a cohesin-like complex composed of ScpA, ScpB and the Smc homodimer, in which ScpA and ScpB bind to the head domain of Smc. The presence of the three proteins is required for the association of the complex with DNA.</text>
</comment>
<dbReference type="GO" id="GO:0006260">
    <property type="term" value="P:DNA replication"/>
    <property type="evidence" value="ECO:0007669"/>
    <property type="project" value="UniProtKB-UniRule"/>
</dbReference>
<evidence type="ECO:0000256" key="1">
    <source>
        <dbReference type="ARBA" id="ARBA00022490"/>
    </source>
</evidence>
<dbReference type="AlphaFoldDB" id="A0A941CV65"/>
<organism evidence="6 7">
    <name type="scientific">Allobacillus saliphilus</name>
    <dbReference type="NCBI Taxonomy" id="2912308"/>
    <lineage>
        <taxon>Bacteria</taxon>
        <taxon>Bacillati</taxon>
        <taxon>Bacillota</taxon>
        <taxon>Bacilli</taxon>
        <taxon>Bacillales</taxon>
        <taxon>Bacillaceae</taxon>
        <taxon>Allobacillus</taxon>
    </lineage>
</organism>
<dbReference type="NCBIfam" id="TIGR00281">
    <property type="entry name" value="SMC-Scp complex subunit ScpB"/>
    <property type="match status" value="1"/>
</dbReference>
<evidence type="ECO:0000256" key="2">
    <source>
        <dbReference type="ARBA" id="ARBA00022618"/>
    </source>
</evidence>
<dbReference type="InterPro" id="IPR036390">
    <property type="entry name" value="WH_DNA-bd_sf"/>
</dbReference>
<gene>
    <name evidence="5 6" type="primary">scpB</name>
    <name evidence="6" type="ORF">KC820_03905</name>
</gene>
<dbReference type="InterPro" id="IPR005234">
    <property type="entry name" value="ScpB_csome_segregation"/>
</dbReference>
<comment type="subcellular location">
    <subcellularLocation>
        <location evidence="5">Cytoplasm</location>
    </subcellularLocation>
    <text evidence="5">Associated with two foci at the outer edges of the nucleoid region in young cells, and at four foci within both cell halves in older cells.</text>
</comment>
<dbReference type="PIRSF" id="PIRSF019345">
    <property type="entry name" value="ScpB"/>
    <property type="match status" value="1"/>
</dbReference>
<dbReference type="PANTHER" id="PTHR34298:SF2">
    <property type="entry name" value="SEGREGATION AND CONDENSATION PROTEIN B"/>
    <property type="match status" value="1"/>
</dbReference>
<evidence type="ECO:0000313" key="7">
    <source>
        <dbReference type="Proteomes" id="UP000675431"/>
    </source>
</evidence>